<name>A0ABR9K420_9ACTN</name>
<evidence type="ECO:0000313" key="3">
    <source>
        <dbReference type="Proteomes" id="UP000627838"/>
    </source>
</evidence>
<feature type="transmembrane region" description="Helical" evidence="1">
    <location>
        <begin position="39"/>
        <end position="60"/>
    </location>
</feature>
<organism evidence="2 3">
    <name type="scientific">Actinomadura algeriensis</name>
    <dbReference type="NCBI Taxonomy" id="1679523"/>
    <lineage>
        <taxon>Bacteria</taxon>
        <taxon>Bacillati</taxon>
        <taxon>Actinomycetota</taxon>
        <taxon>Actinomycetes</taxon>
        <taxon>Streptosporangiales</taxon>
        <taxon>Thermomonosporaceae</taxon>
        <taxon>Actinomadura</taxon>
    </lineage>
</organism>
<protein>
    <recommendedName>
        <fullName evidence="4">Integral membrane protein</fullName>
    </recommendedName>
</protein>
<feature type="transmembrane region" description="Helical" evidence="1">
    <location>
        <begin position="102"/>
        <end position="126"/>
    </location>
</feature>
<gene>
    <name evidence="2" type="ORF">H4W34_007422</name>
</gene>
<feature type="transmembrane region" description="Helical" evidence="1">
    <location>
        <begin position="66"/>
        <end position="90"/>
    </location>
</feature>
<feature type="transmembrane region" description="Helical" evidence="1">
    <location>
        <begin position="6"/>
        <end position="27"/>
    </location>
</feature>
<keyword evidence="3" id="KW-1185">Reference proteome</keyword>
<sequence length="132" mass="13789">MELAALAAWILAALAGGYLLITWVVHGGLATKVTRFPKLVVVGHPLAAVGGLALWIAYLATADTAYAWWAFAALIVVVLQGFLLFTRWLVGRGRHARGAEQAFPAAAVAVHGLVAAATVVLVFLTAMEVGTV</sequence>
<keyword evidence="1" id="KW-0812">Transmembrane</keyword>
<dbReference type="EMBL" id="JADBDZ010000001">
    <property type="protein sequence ID" value="MBE1537589.1"/>
    <property type="molecule type" value="Genomic_DNA"/>
</dbReference>
<evidence type="ECO:0000256" key="1">
    <source>
        <dbReference type="SAM" id="Phobius"/>
    </source>
</evidence>
<evidence type="ECO:0000313" key="2">
    <source>
        <dbReference type="EMBL" id="MBE1537589.1"/>
    </source>
</evidence>
<reference evidence="2 3" key="1">
    <citation type="submission" date="2020-10" db="EMBL/GenBank/DDBJ databases">
        <title>Sequencing the genomes of 1000 actinobacteria strains.</title>
        <authorList>
            <person name="Klenk H.-P."/>
        </authorList>
    </citation>
    <scope>NUCLEOTIDE SEQUENCE [LARGE SCALE GENOMIC DNA]</scope>
    <source>
        <strain evidence="2 3">DSM 46744</strain>
    </source>
</reference>
<dbReference type="Proteomes" id="UP000627838">
    <property type="component" value="Unassembled WGS sequence"/>
</dbReference>
<accession>A0ABR9K420</accession>
<keyword evidence="1" id="KW-0472">Membrane</keyword>
<keyword evidence="1" id="KW-1133">Transmembrane helix</keyword>
<dbReference type="RefSeq" id="WP_192763438.1">
    <property type="nucleotide sequence ID" value="NZ_JADBDZ010000001.1"/>
</dbReference>
<evidence type="ECO:0008006" key="4">
    <source>
        <dbReference type="Google" id="ProtNLM"/>
    </source>
</evidence>
<proteinExistence type="predicted"/>
<comment type="caution">
    <text evidence="2">The sequence shown here is derived from an EMBL/GenBank/DDBJ whole genome shotgun (WGS) entry which is preliminary data.</text>
</comment>